<name>A0A5N6RW41_9ROSI</name>
<dbReference type="PANTHER" id="PTHR47941">
    <property type="entry name" value="PENTATRICOPEPTIDE REPEAT-CONTAINING PROTEIN 3, MITOCHONDRIAL"/>
    <property type="match status" value="1"/>
</dbReference>
<dbReference type="OrthoDB" id="185373at2759"/>
<reference evidence="4 5" key="1">
    <citation type="submission" date="2019-06" db="EMBL/GenBank/DDBJ databases">
        <title>A chromosomal-level reference genome of Carpinus fangiana (Coryloideae, Betulaceae).</title>
        <authorList>
            <person name="Yang X."/>
            <person name="Wang Z."/>
            <person name="Zhang L."/>
            <person name="Hao G."/>
            <person name="Liu J."/>
            <person name="Yang Y."/>
        </authorList>
    </citation>
    <scope>NUCLEOTIDE SEQUENCE [LARGE SCALE GENOMIC DNA]</scope>
    <source>
        <strain evidence="4">Cfa_2016G</strain>
        <tissue evidence="4">Leaf</tissue>
    </source>
</reference>
<dbReference type="Proteomes" id="UP000327013">
    <property type="component" value="Chromosome 8"/>
</dbReference>
<dbReference type="PROSITE" id="PS51375">
    <property type="entry name" value="PPR"/>
    <property type="match status" value="6"/>
</dbReference>
<dbReference type="Pfam" id="PF13041">
    <property type="entry name" value="PPR_2"/>
    <property type="match status" value="2"/>
</dbReference>
<evidence type="ECO:0000256" key="3">
    <source>
        <dbReference type="PROSITE-ProRule" id="PRU00708"/>
    </source>
</evidence>
<accession>A0A5N6RW41</accession>
<evidence type="ECO:0000256" key="1">
    <source>
        <dbReference type="ARBA" id="ARBA00007626"/>
    </source>
</evidence>
<feature type="repeat" description="PPR" evidence="3">
    <location>
        <begin position="420"/>
        <end position="454"/>
    </location>
</feature>
<evidence type="ECO:0000313" key="4">
    <source>
        <dbReference type="EMBL" id="KAE8125909.1"/>
    </source>
</evidence>
<keyword evidence="5" id="KW-1185">Reference proteome</keyword>
<feature type="repeat" description="PPR" evidence="3">
    <location>
        <begin position="312"/>
        <end position="346"/>
    </location>
</feature>
<protein>
    <recommendedName>
        <fullName evidence="6">Pentacotripeptide-repeat region of PRORP domain-containing protein</fullName>
    </recommendedName>
</protein>
<dbReference type="InterPro" id="IPR002885">
    <property type="entry name" value="PPR_rpt"/>
</dbReference>
<evidence type="ECO:0008006" key="6">
    <source>
        <dbReference type="Google" id="ProtNLM"/>
    </source>
</evidence>
<comment type="similarity">
    <text evidence="1">Belongs to the PPR family. P subfamily.</text>
</comment>
<proteinExistence type="inferred from homology"/>
<evidence type="ECO:0000313" key="5">
    <source>
        <dbReference type="Proteomes" id="UP000327013"/>
    </source>
</evidence>
<organism evidence="4 5">
    <name type="scientific">Carpinus fangiana</name>
    <dbReference type="NCBI Taxonomy" id="176857"/>
    <lineage>
        <taxon>Eukaryota</taxon>
        <taxon>Viridiplantae</taxon>
        <taxon>Streptophyta</taxon>
        <taxon>Embryophyta</taxon>
        <taxon>Tracheophyta</taxon>
        <taxon>Spermatophyta</taxon>
        <taxon>Magnoliopsida</taxon>
        <taxon>eudicotyledons</taxon>
        <taxon>Gunneridae</taxon>
        <taxon>Pentapetalae</taxon>
        <taxon>rosids</taxon>
        <taxon>fabids</taxon>
        <taxon>Fagales</taxon>
        <taxon>Betulaceae</taxon>
        <taxon>Carpinus</taxon>
    </lineage>
</organism>
<feature type="repeat" description="PPR" evidence="3">
    <location>
        <begin position="455"/>
        <end position="489"/>
    </location>
</feature>
<dbReference type="Pfam" id="PF01535">
    <property type="entry name" value="PPR"/>
    <property type="match status" value="1"/>
</dbReference>
<sequence>MRRLCKHLCAVRVRATAPPFYVSTCSFNTNPPIDPTCRVPKFIVHASLLQTPCLGSVKLSFCLNPIAKFKVAARPFCSESVSLCPAVDCSVKDVEKKDKRLESDADKLYDAVIDNSNPYDNMEKALEQVGLELTTELVVEVLYRLWFREKIAFRFFTWAGHRENYDHELQAYNAMIDMLSSTRYKEKRFRIVCDLLDYLKRREKSTVPVEVLLKILRQYTEKHLTHLHKFAQKKKIKVKTQPEINAFNLLLNALCKCSLVQDAETMFKMVKNKVKPNADTFNTLFFGWCSLRNPTRGMRILEEMIELGHTPDNFMYNAAIDTFCRAGMVTEAAELFEFTRTKGCMISLPTAKTYSVMIVALVQNDRMEECVKLLGHMINSGCLPDVSTYKDLIEGMCLAGKIEEAYKFLEEMWNKGYPPDIVTYNYFLKVLCHNKKIAEVLSLYGRMLEMGCLPSVQTYNMLISMFFEMVGPDGAIEAWNEMVKRGCAPDAGTYCLMIDGLFCCNKVEDACLLLKYVVNKGMKLPYRMFDSFFMQLSVIGDLRAIKMLSWHMRRFYNPPMARRIALNRKRRSLSGK</sequence>
<dbReference type="AlphaFoldDB" id="A0A5N6RW41"/>
<dbReference type="Pfam" id="PF12854">
    <property type="entry name" value="PPR_1"/>
    <property type="match status" value="2"/>
</dbReference>
<evidence type="ECO:0000256" key="2">
    <source>
        <dbReference type="ARBA" id="ARBA00022737"/>
    </source>
</evidence>
<keyword evidence="2" id="KW-0677">Repeat</keyword>
<dbReference type="Gene3D" id="1.25.40.10">
    <property type="entry name" value="Tetratricopeptide repeat domain"/>
    <property type="match status" value="3"/>
</dbReference>
<dbReference type="EMBL" id="CM017328">
    <property type="protein sequence ID" value="KAE8125909.1"/>
    <property type="molecule type" value="Genomic_DNA"/>
</dbReference>
<feature type="repeat" description="PPR" evidence="3">
    <location>
        <begin position="350"/>
        <end position="384"/>
    </location>
</feature>
<dbReference type="InterPro" id="IPR011990">
    <property type="entry name" value="TPR-like_helical_dom_sf"/>
</dbReference>
<feature type="repeat" description="PPR" evidence="3">
    <location>
        <begin position="277"/>
        <end position="311"/>
    </location>
</feature>
<feature type="repeat" description="PPR" evidence="3">
    <location>
        <begin position="385"/>
        <end position="419"/>
    </location>
</feature>
<gene>
    <name evidence="4" type="ORF">FH972_020670</name>
</gene>
<dbReference type="NCBIfam" id="TIGR00756">
    <property type="entry name" value="PPR"/>
    <property type="match status" value="6"/>
</dbReference>